<dbReference type="Gene3D" id="2.180.10.10">
    <property type="entry name" value="RHS repeat-associated core"/>
    <property type="match status" value="1"/>
</dbReference>
<reference evidence="1 2" key="1">
    <citation type="submission" date="2017-10" db="EMBL/GenBank/DDBJ databases">
        <title>Draft genome of Longibacter Salinarum.</title>
        <authorList>
            <person name="Goh K.M."/>
            <person name="Shamsir M.S."/>
            <person name="Lim S.W."/>
        </authorList>
    </citation>
    <scope>NUCLEOTIDE SEQUENCE [LARGE SCALE GENOMIC DNA]</scope>
    <source>
        <strain evidence="1 2">KCTC 52045</strain>
    </source>
</reference>
<accession>A0A2A8D2Y7</accession>
<dbReference type="AlphaFoldDB" id="A0A2A8D2Y7"/>
<dbReference type="NCBIfam" id="TIGR03696">
    <property type="entry name" value="Rhs_assc_core"/>
    <property type="match status" value="1"/>
</dbReference>
<proteinExistence type="predicted"/>
<gene>
    <name evidence="1" type="ORF">CRI94_01595</name>
</gene>
<evidence type="ECO:0008006" key="3">
    <source>
        <dbReference type="Google" id="ProtNLM"/>
    </source>
</evidence>
<evidence type="ECO:0000313" key="1">
    <source>
        <dbReference type="EMBL" id="PEN15008.1"/>
    </source>
</evidence>
<keyword evidence="2" id="KW-1185">Reference proteome</keyword>
<sequence length="196" mass="20526">MNGYRYGARYYDVALARWAEMDPADEFHTPYTYVGGDPVNLVNPDGNASESPLDHIYFTLREDGSVGVEVVASSAAPTFHVVDASEGVPRKLDLSNRSDALLVGNIAQSSDALAGAIVRDGMEANDGQFVSNFVRAYQGAGNAQALDASIEYVKLMAEVYGTAATGGGYALGRRGAVAVGGKIGRLSAGANSVKQI</sequence>
<dbReference type="RefSeq" id="WP_098073907.1">
    <property type="nucleotide sequence ID" value="NZ_PDEQ01000001.1"/>
</dbReference>
<dbReference type="OrthoDB" id="1274715at2"/>
<evidence type="ECO:0000313" key="2">
    <source>
        <dbReference type="Proteomes" id="UP000220102"/>
    </source>
</evidence>
<comment type="caution">
    <text evidence="1">The sequence shown here is derived from an EMBL/GenBank/DDBJ whole genome shotgun (WGS) entry which is preliminary data.</text>
</comment>
<dbReference type="EMBL" id="PDEQ01000001">
    <property type="protein sequence ID" value="PEN15008.1"/>
    <property type="molecule type" value="Genomic_DNA"/>
</dbReference>
<organism evidence="1 2">
    <name type="scientific">Longibacter salinarum</name>
    <dbReference type="NCBI Taxonomy" id="1850348"/>
    <lineage>
        <taxon>Bacteria</taxon>
        <taxon>Pseudomonadati</taxon>
        <taxon>Rhodothermota</taxon>
        <taxon>Rhodothermia</taxon>
        <taxon>Rhodothermales</taxon>
        <taxon>Salisaetaceae</taxon>
        <taxon>Longibacter</taxon>
    </lineage>
</organism>
<protein>
    <recommendedName>
        <fullName evidence="3">RHS repeat-associated core domain-containing protein</fullName>
    </recommendedName>
</protein>
<dbReference type="InterPro" id="IPR022385">
    <property type="entry name" value="Rhs_assc_core"/>
</dbReference>
<name>A0A2A8D2Y7_9BACT</name>
<dbReference type="Proteomes" id="UP000220102">
    <property type="component" value="Unassembled WGS sequence"/>
</dbReference>